<keyword evidence="1 3" id="KW-0807">Transducer</keyword>
<evidence type="ECO:0000313" key="7">
    <source>
        <dbReference type="EMBL" id="RSL30315.1"/>
    </source>
</evidence>
<dbReference type="Pfam" id="PF22673">
    <property type="entry name" value="MCP-like_PDC_1"/>
    <property type="match status" value="1"/>
</dbReference>
<dbReference type="GO" id="GO:0006935">
    <property type="term" value="P:chemotaxis"/>
    <property type="evidence" value="ECO:0007669"/>
    <property type="project" value="InterPro"/>
</dbReference>
<organism evidence="7 8">
    <name type="scientific">Salibacterium salarium</name>
    <dbReference type="NCBI Taxonomy" id="284579"/>
    <lineage>
        <taxon>Bacteria</taxon>
        <taxon>Bacillati</taxon>
        <taxon>Bacillota</taxon>
        <taxon>Bacilli</taxon>
        <taxon>Bacillales</taxon>
        <taxon>Bacillaceae</taxon>
    </lineage>
</organism>
<dbReference type="Pfam" id="PF00015">
    <property type="entry name" value="MCPsignal"/>
    <property type="match status" value="1"/>
</dbReference>
<evidence type="ECO:0000256" key="1">
    <source>
        <dbReference type="ARBA" id="ARBA00023224"/>
    </source>
</evidence>
<proteinExistence type="inferred from homology"/>
<evidence type="ECO:0000313" key="8">
    <source>
        <dbReference type="Proteomes" id="UP000275076"/>
    </source>
</evidence>
<keyword evidence="4" id="KW-0175">Coiled coil</keyword>
<dbReference type="InterPro" id="IPR004089">
    <property type="entry name" value="MCPsignal_dom"/>
</dbReference>
<keyword evidence="5" id="KW-1133">Transmembrane helix</keyword>
<evidence type="ECO:0000259" key="6">
    <source>
        <dbReference type="PROSITE" id="PS50111"/>
    </source>
</evidence>
<feature type="domain" description="Methyl-accepting transducer" evidence="6">
    <location>
        <begin position="312"/>
        <end position="548"/>
    </location>
</feature>
<dbReference type="PROSITE" id="PS50111">
    <property type="entry name" value="CHEMOTAXIS_TRANSDUC_2"/>
    <property type="match status" value="1"/>
</dbReference>
<keyword evidence="5" id="KW-0812">Transmembrane</keyword>
<dbReference type="PANTHER" id="PTHR32089">
    <property type="entry name" value="METHYL-ACCEPTING CHEMOTAXIS PROTEIN MCPB"/>
    <property type="match status" value="1"/>
</dbReference>
<keyword evidence="8" id="KW-1185">Reference proteome</keyword>
<feature type="coiled-coil region" evidence="4">
    <location>
        <begin position="526"/>
        <end position="553"/>
    </location>
</feature>
<keyword evidence="5" id="KW-0472">Membrane</keyword>
<reference evidence="7 8" key="1">
    <citation type="submission" date="2018-10" db="EMBL/GenBank/DDBJ databases">
        <title>Draft genome sequence of Bacillus salarius IM0101, isolated from a hypersaline soil in Inner Mongolia, China.</title>
        <authorList>
            <person name="Yamprayoonswat W."/>
            <person name="Boonvisut S."/>
            <person name="Jumpathong W."/>
            <person name="Sittihan S."/>
            <person name="Ruangsuj P."/>
            <person name="Wanthongcharoen S."/>
            <person name="Thongpramul N."/>
            <person name="Pimmason S."/>
            <person name="Yu B."/>
            <person name="Yasawong M."/>
        </authorList>
    </citation>
    <scope>NUCLEOTIDE SEQUENCE [LARGE SCALE GENOMIC DNA]</scope>
    <source>
        <strain evidence="7 8">IM0101</strain>
    </source>
</reference>
<dbReference type="InterPro" id="IPR004090">
    <property type="entry name" value="Chemotax_Me-accpt_rcpt"/>
</dbReference>
<dbReference type="PANTHER" id="PTHR32089:SF112">
    <property type="entry name" value="LYSOZYME-LIKE PROTEIN-RELATED"/>
    <property type="match status" value="1"/>
</dbReference>
<dbReference type="Gene3D" id="1.10.287.950">
    <property type="entry name" value="Methyl-accepting chemotaxis protein"/>
    <property type="match status" value="1"/>
</dbReference>
<dbReference type="PRINTS" id="PR00260">
    <property type="entry name" value="CHEMTRNSDUCR"/>
</dbReference>
<feature type="transmembrane region" description="Helical" evidence="5">
    <location>
        <begin position="50"/>
        <end position="69"/>
    </location>
</feature>
<comment type="caution">
    <text evidence="7">The sequence shown here is derived from an EMBL/GenBank/DDBJ whole genome shotgun (WGS) entry which is preliminary data.</text>
</comment>
<dbReference type="Proteomes" id="UP000275076">
    <property type="component" value="Unassembled WGS sequence"/>
</dbReference>
<gene>
    <name evidence="7" type="ORF">D7Z54_26750</name>
</gene>
<comment type="similarity">
    <text evidence="2">Belongs to the methyl-accepting chemotaxis (MCP) protein family.</text>
</comment>
<dbReference type="EMBL" id="RBVX01000039">
    <property type="protein sequence ID" value="RSL30315.1"/>
    <property type="molecule type" value="Genomic_DNA"/>
</dbReference>
<dbReference type="SUPFAM" id="SSF58104">
    <property type="entry name" value="Methyl-accepting chemotaxis protein (MCP) signaling domain"/>
    <property type="match status" value="1"/>
</dbReference>
<dbReference type="CDD" id="cd12913">
    <property type="entry name" value="PDC1_MCP_like"/>
    <property type="match status" value="1"/>
</dbReference>
<feature type="coiled-coil region" evidence="4">
    <location>
        <begin position="369"/>
        <end position="399"/>
    </location>
</feature>
<dbReference type="GO" id="GO:0007165">
    <property type="term" value="P:signal transduction"/>
    <property type="evidence" value="ECO:0007669"/>
    <property type="project" value="UniProtKB-KW"/>
</dbReference>
<evidence type="ECO:0000256" key="5">
    <source>
        <dbReference type="SAM" id="Phobius"/>
    </source>
</evidence>
<evidence type="ECO:0000256" key="2">
    <source>
        <dbReference type="ARBA" id="ARBA00029447"/>
    </source>
</evidence>
<dbReference type="Gene3D" id="3.30.450.20">
    <property type="entry name" value="PAS domain"/>
    <property type="match status" value="1"/>
</dbReference>
<evidence type="ECO:0000256" key="4">
    <source>
        <dbReference type="SAM" id="Coils"/>
    </source>
</evidence>
<dbReference type="AlphaFoldDB" id="A0A3R9PGR0"/>
<protein>
    <recommendedName>
        <fullName evidence="6">Methyl-accepting transducer domain-containing protein</fullName>
    </recommendedName>
</protein>
<dbReference type="SMART" id="SM00283">
    <property type="entry name" value="MA"/>
    <property type="match status" value="1"/>
</dbReference>
<sequence length="598" mass="66517">MKSKVTAPAPPFGCRCSCVQRGGEMKILVLLIPLFTGTAGIVFQDKWYGNVLMGMSMVVMAGALLGLYFKASKIMAVSKELLKKTFLGDYKLMETGIDEVKHFVKRVEQLSDTRKSRDQVISWLQDMLDQNEGFLGMWAVWDHNAFDNRDREYAGTGHYTSTGRFSPYCFKQGGKKEVVFADGFEDVEYYTLPKTRGELTIIDPFVDDSSGENILITTVAYPIQENGKYVGVAGVDIQLNEARTIYKDLLHKSKYESRSEEELFDMLKNSSRETKRLGQAVQAGGENKREMVEQLAGMAEKLEESSNQLSFRFQESSRAAEDSYQTIDEISRSATVLAENTEEAASIIGELSNVIEKDHAGIQELNHSADEVLQINNKIQDAIEELVRNNEKNKQASENISRVISTTHQKAEKINEASLMIKNISNQTNLLALNAAIEASRAGEAGKGFAVVAEEVRKLADQSNQFTEEIEKITEDLTGKTEQAVQTNEELLETVKGQTESVQSTEQHVHRIADALQSTQATIVQLNDSQKKMKEDKENVAAAIENISAVSEENAAGTQQLSANMKGLTESMEEIAGTSEELTDFAEEIKHNVVKHKQ</sequence>
<accession>A0A3R9PGR0</accession>
<evidence type="ECO:0000256" key="3">
    <source>
        <dbReference type="PROSITE-ProRule" id="PRU00284"/>
    </source>
</evidence>
<dbReference type="GO" id="GO:0016020">
    <property type="term" value="C:membrane"/>
    <property type="evidence" value="ECO:0007669"/>
    <property type="project" value="InterPro"/>
</dbReference>
<name>A0A3R9PGR0_9BACI</name>
<dbReference type="GO" id="GO:0004888">
    <property type="term" value="F:transmembrane signaling receptor activity"/>
    <property type="evidence" value="ECO:0007669"/>
    <property type="project" value="InterPro"/>
</dbReference>
<dbReference type="OrthoDB" id="9762005at2"/>